<proteinExistence type="inferred from homology"/>
<dbReference type="Pfam" id="PF00067">
    <property type="entry name" value="p450"/>
    <property type="match status" value="1"/>
</dbReference>
<dbReference type="InterPro" id="IPR050121">
    <property type="entry name" value="Cytochrome_P450_monoxygenase"/>
</dbReference>
<dbReference type="PANTHER" id="PTHR24305:SF166">
    <property type="entry name" value="CYTOCHROME P450 12A4, MITOCHONDRIAL-RELATED"/>
    <property type="match status" value="1"/>
</dbReference>
<keyword evidence="3" id="KW-1185">Reference proteome</keyword>
<reference evidence="2 3" key="1">
    <citation type="submission" date="2019-10" db="EMBL/GenBank/DDBJ databases">
        <title>Streptomyces tenebrisbrunneis sp.nov., an endogenous actinomycete isolated from of Lycium ruthenicum.</title>
        <authorList>
            <person name="Ma L."/>
        </authorList>
    </citation>
    <scope>NUCLEOTIDE SEQUENCE [LARGE SCALE GENOMIC DNA]</scope>
    <source>
        <strain evidence="2 3">TRM 66187</strain>
    </source>
</reference>
<comment type="caution">
    <text evidence="2">The sequence shown here is derived from an EMBL/GenBank/DDBJ whole genome shotgun (WGS) entry which is preliminary data.</text>
</comment>
<dbReference type="RefSeq" id="WP_156206842.1">
    <property type="nucleotide sequence ID" value="NZ_WHPN01000327.1"/>
</dbReference>
<dbReference type="Proteomes" id="UP000621266">
    <property type="component" value="Unassembled WGS sequence"/>
</dbReference>
<sequence>MPPHTSSDRTGRAGGALPRATPAEQLRIAAAVVLPALAGGVIKRRPAGTALAERFQLDRYGIRTLARLRRTYGEGPLLLSPAGRPVALLLTPESLRRVLAETPAPFTPASWEKRGALSQFQPHGSLITRGPARDARRRANEQALEQDRPLHRLAPAITAAVRDEAGILAGGTAARGRLGWDDFADSWWRTVRRTVLGEAARDDVELTDQLGRLRAAGNWSVLLPRRRRLRARFLGRIRDLAGAAGPGTLAEAVAALPGEPEPGTSGEEAAGQVPHWLFAFDAAGITAMRTLALLATHPDAMARAREETAGGGPDRPRLLPFLRACALEAVRLWPTTPLLLRQGTTDTRWQGQTVPRRTTFLAHTPYFHRAEPETPYADRFDPDIWLDGRAAANPALVPFSAGPGVCPGENVVLLHVSTWLAAMLPDHDYRLVSRVRPAPDRPLPATLDHFALRFAVR</sequence>
<evidence type="ECO:0000256" key="1">
    <source>
        <dbReference type="ARBA" id="ARBA00010617"/>
    </source>
</evidence>
<dbReference type="EMBL" id="WHPN01000327">
    <property type="protein sequence ID" value="KAF4407205.1"/>
    <property type="molecule type" value="Genomic_DNA"/>
</dbReference>
<dbReference type="InterPro" id="IPR036396">
    <property type="entry name" value="Cyt_P450_sf"/>
</dbReference>
<name>A0ABQ7FEF6_9ACTN</name>
<evidence type="ECO:0000313" key="2">
    <source>
        <dbReference type="EMBL" id="KAF4407205.1"/>
    </source>
</evidence>
<gene>
    <name evidence="2" type="ORF">GCU69_20855</name>
</gene>
<accession>A0ABQ7FEF6</accession>
<dbReference type="Gene3D" id="1.10.630.10">
    <property type="entry name" value="Cytochrome P450"/>
    <property type="match status" value="1"/>
</dbReference>
<organism evidence="2 3">
    <name type="scientific">Streptomyces lycii</name>
    <dbReference type="NCBI Taxonomy" id="2654337"/>
    <lineage>
        <taxon>Bacteria</taxon>
        <taxon>Bacillati</taxon>
        <taxon>Actinomycetota</taxon>
        <taxon>Actinomycetes</taxon>
        <taxon>Kitasatosporales</taxon>
        <taxon>Streptomycetaceae</taxon>
        <taxon>Streptomyces</taxon>
    </lineage>
</organism>
<comment type="similarity">
    <text evidence="1">Belongs to the cytochrome P450 family.</text>
</comment>
<dbReference type="SUPFAM" id="SSF48264">
    <property type="entry name" value="Cytochrome P450"/>
    <property type="match status" value="1"/>
</dbReference>
<dbReference type="InterPro" id="IPR001128">
    <property type="entry name" value="Cyt_P450"/>
</dbReference>
<protein>
    <submittedName>
        <fullName evidence="2">Cytochrome P450</fullName>
    </submittedName>
</protein>
<evidence type="ECO:0000313" key="3">
    <source>
        <dbReference type="Proteomes" id="UP000621266"/>
    </source>
</evidence>
<dbReference type="PANTHER" id="PTHR24305">
    <property type="entry name" value="CYTOCHROME P450"/>
    <property type="match status" value="1"/>
</dbReference>